<gene>
    <name evidence="6 8" type="primary">ruvA</name>
    <name evidence="8" type="ORF">H8702_01490</name>
</gene>
<keyword evidence="5 6" id="KW-0234">DNA repair</keyword>
<dbReference type="InterPro" id="IPR011114">
    <property type="entry name" value="RuvA_C"/>
</dbReference>
<dbReference type="GO" id="GO:0006281">
    <property type="term" value="P:DNA repair"/>
    <property type="evidence" value="ECO:0007669"/>
    <property type="project" value="UniProtKB-UniRule"/>
</dbReference>
<comment type="function">
    <text evidence="6">The RuvA-RuvB-RuvC complex processes Holliday junction (HJ) DNA during genetic recombination and DNA repair, while the RuvA-RuvB complex plays an important role in the rescue of blocked DNA replication forks via replication fork reversal (RFR). RuvA specifically binds to HJ cruciform DNA, conferring on it an open structure. The RuvB hexamer acts as an ATP-dependent pump, pulling dsDNA into and through the RuvAB complex. HJ branch migration allows RuvC to scan DNA until it finds its consensus sequence, where it cleaves and resolves the cruciform DNA.</text>
</comment>
<feature type="domain" description="Helix-hairpin-helix DNA-binding motif class 1" evidence="7">
    <location>
        <begin position="108"/>
        <end position="127"/>
    </location>
</feature>
<dbReference type="InterPro" id="IPR036267">
    <property type="entry name" value="RuvA_C_sf"/>
</dbReference>
<comment type="similarity">
    <text evidence="6">Belongs to the RuvA family.</text>
</comment>
<dbReference type="SUPFAM" id="SSF47781">
    <property type="entry name" value="RuvA domain 2-like"/>
    <property type="match status" value="1"/>
</dbReference>
<dbReference type="SUPFAM" id="SSF46929">
    <property type="entry name" value="DNA helicase RuvA subunit, C-terminal domain"/>
    <property type="match status" value="1"/>
</dbReference>
<dbReference type="InterPro" id="IPR013849">
    <property type="entry name" value="DNA_helicase_Holl-junc_RuvA_I"/>
</dbReference>
<organism evidence="8 9">
    <name type="scientific">Massiliimalia timonensis</name>
    <dbReference type="NCBI Taxonomy" id="1987501"/>
    <lineage>
        <taxon>Bacteria</taxon>
        <taxon>Bacillati</taxon>
        <taxon>Bacillota</taxon>
        <taxon>Clostridia</taxon>
        <taxon>Eubacteriales</taxon>
        <taxon>Oscillospiraceae</taxon>
        <taxon>Massiliimalia</taxon>
    </lineage>
</organism>
<keyword evidence="2 6" id="KW-0227">DNA damage</keyword>
<dbReference type="EMBL" id="JACRTL010000001">
    <property type="protein sequence ID" value="MBC8609794.1"/>
    <property type="molecule type" value="Genomic_DNA"/>
</dbReference>
<dbReference type="InterPro" id="IPR000085">
    <property type="entry name" value="RuvA"/>
</dbReference>
<evidence type="ECO:0000256" key="3">
    <source>
        <dbReference type="ARBA" id="ARBA00023125"/>
    </source>
</evidence>
<dbReference type="NCBIfam" id="TIGR00084">
    <property type="entry name" value="ruvA"/>
    <property type="match status" value="1"/>
</dbReference>
<dbReference type="GO" id="GO:0009378">
    <property type="term" value="F:four-way junction helicase activity"/>
    <property type="evidence" value="ECO:0007669"/>
    <property type="project" value="InterPro"/>
</dbReference>
<evidence type="ECO:0000256" key="2">
    <source>
        <dbReference type="ARBA" id="ARBA00022763"/>
    </source>
</evidence>
<feature type="region of interest" description="Domain I" evidence="6">
    <location>
        <begin position="1"/>
        <end position="64"/>
    </location>
</feature>
<dbReference type="HAMAP" id="MF_00031">
    <property type="entry name" value="DNA_HJ_migration_RuvA"/>
    <property type="match status" value="1"/>
</dbReference>
<dbReference type="SMART" id="SM00278">
    <property type="entry name" value="HhH1"/>
    <property type="match status" value="2"/>
</dbReference>
<dbReference type="GO" id="GO:0009379">
    <property type="term" value="C:Holliday junction helicase complex"/>
    <property type="evidence" value="ECO:0007669"/>
    <property type="project" value="InterPro"/>
</dbReference>
<evidence type="ECO:0000259" key="7">
    <source>
        <dbReference type="SMART" id="SM00278"/>
    </source>
</evidence>
<evidence type="ECO:0000313" key="8">
    <source>
        <dbReference type="EMBL" id="MBC8609794.1"/>
    </source>
</evidence>
<dbReference type="GO" id="GO:0006310">
    <property type="term" value="P:DNA recombination"/>
    <property type="evidence" value="ECO:0007669"/>
    <property type="project" value="UniProtKB-UniRule"/>
</dbReference>
<keyword evidence="9" id="KW-1185">Reference proteome</keyword>
<reference evidence="8" key="1">
    <citation type="submission" date="2020-08" db="EMBL/GenBank/DDBJ databases">
        <title>Genome public.</title>
        <authorList>
            <person name="Liu C."/>
            <person name="Sun Q."/>
        </authorList>
    </citation>
    <scope>NUCLEOTIDE SEQUENCE</scope>
    <source>
        <strain evidence="8">NSJ-15</strain>
    </source>
</reference>
<dbReference type="SUPFAM" id="SSF50249">
    <property type="entry name" value="Nucleic acid-binding proteins"/>
    <property type="match status" value="1"/>
</dbReference>
<dbReference type="Proteomes" id="UP000632659">
    <property type="component" value="Unassembled WGS sequence"/>
</dbReference>
<dbReference type="RefSeq" id="WP_093988223.1">
    <property type="nucleotide sequence ID" value="NZ_FYDD01000003.1"/>
</dbReference>
<dbReference type="InterPro" id="IPR010994">
    <property type="entry name" value="RuvA_2-like"/>
</dbReference>
<evidence type="ECO:0000256" key="6">
    <source>
        <dbReference type="HAMAP-Rule" id="MF_00031"/>
    </source>
</evidence>
<accession>A0A8J6P523</accession>
<evidence type="ECO:0000256" key="4">
    <source>
        <dbReference type="ARBA" id="ARBA00023172"/>
    </source>
</evidence>
<sequence>MIYSLHGILKVTEPNFVVVDVGGVGYGVKTTLTTVSTLPPVGEEVFLYTYLHVREDAMELYGFYDASELNCYKMLISVNGVGPKAALSILSDHTPEQFALCVASGDAKALTKSAGIGLKTAQRIVLELKDKVSKEQVADGVTGRRAAPAAVATGNAAEAISALVVLGYPQSEAAAVISSLDPSTSVEDMIKAGLKGLASNL</sequence>
<dbReference type="InterPro" id="IPR003583">
    <property type="entry name" value="Hlx-hairpin-Hlx_DNA-bd_motif"/>
</dbReference>
<keyword evidence="1 6" id="KW-0963">Cytoplasm</keyword>
<dbReference type="CDD" id="cd14332">
    <property type="entry name" value="UBA_RuvA_C"/>
    <property type="match status" value="1"/>
</dbReference>
<keyword evidence="3 6" id="KW-0238">DNA-binding</keyword>
<comment type="caution">
    <text evidence="8">The sequence shown here is derived from an EMBL/GenBank/DDBJ whole genome shotgun (WGS) entry which is preliminary data.</text>
</comment>
<dbReference type="GO" id="GO:0048476">
    <property type="term" value="C:Holliday junction resolvase complex"/>
    <property type="evidence" value="ECO:0007669"/>
    <property type="project" value="UniProtKB-UniRule"/>
</dbReference>
<comment type="caution">
    <text evidence="6">Lacks conserved residue(s) required for the propagation of feature annotation.</text>
</comment>
<proteinExistence type="inferred from homology"/>
<dbReference type="GO" id="GO:0005524">
    <property type="term" value="F:ATP binding"/>
    <property type="evidence" value="ECO:0007669"/>
    <property type="project" value="InterPro"/>
</dbReference>
<dbReference type="GO" id="GO:0000400">
    <property type="term" value="F:four-way junction DNA binding"/>
    <property type="evidence" value="ECO:0007669"/>
    <property type="project" value="UniProtKB-UniRule"/>
</dbReference>
<feature type="domain" description="Helix-hairpin-helix DNA-binding motif class 1" evidence="7">
    <location>
        <begin position="73"/>
        <end position="92"/>
    </location>
</feature>
<dbReference type="OrthoDB" id="5293449at2"/>
<evidence type="ECO:0000256" key="1">
    <source>
        <dbReference type="ARBA" id="ARBA00022490"/>
    </source>
</evidence>
<name>A0A8J6P523_9FIRM</name>
<feature type="region of interest" description="Domain III" evidence="6">
    <location>
        <begin position="151"/>
        <end position="201"/>
    </location>
</feature>
<dbReference type="Pfam" id="PF01330">
    <property type="entry name" value="RuvA_N"/>
    <property type="match status" value="1"/>
</dbReference>
<feature type="region of interest" description="Flexible linker" evidence="6">
    <location>
        <begin position="138"/>
        <end position="150"/>
    </location>
</feature>
<evidence type="ECO:0000256" key="5">
    <source>
        <dbReference type="ARBA" id="ARBA00023204"/>
    </source>
</evidence>
<keyword evidence="4 6" id="KW-0233">DNA recombination</keyword>
<dbReference type="InterPro" id="IPR012340">
    <property type="entry name" value="NA-bd_OB-fold"/>
</dbReference>
<comment type="subcellular location">
    <subcellularLocation>
        <location evidence="6">Cytoplasm</location>
    </subcellularLocation>
</comment>
<comment type="subunit">
    <text evidence="6">Homotetramer. Forms an RuvA(8)-RuvB(12)-Holliday junction (HJ) complex. HJ DNA is sandwiched between 2 RuvA tetramers; dsDNA enters through RuvA and exits via RuvB. An RuvB hexamer assembles on each DNA strand where it exits the tetramer. Each RuvB hexamer is contacted by two RuvA subunits (via domain III) on 2 adjacent RuvB subunits; this complex drives branch migration. In the full resolvosome a probable DNA-RuvA(4)-RuvB(12)-RuvC(2) complex forms which resolves the HJ.</text>
</comment>
<dbReference type="Gene3D" id="1.10.8.10">
    <property type="entry name" value="DNA helicase RuvA subunit, C-terminal domain"/>
    <property type="match status" value="1"/>
</dbReference>
<dbReference type="Pfam" id="PF14520">
    <property type="entry name" value="HHH_5"/>
    <property type="match status" value="1"/>
</dbReference>
<dbReference type="Gene3D" id="1.10.150.20">
    <property type="entry name" value="5' to 3' exonuclease, C-terminal subdomain"/>
    <property type="match status" value="1"/>
</dbReference>
<dbReference type="Pfam" id="PF07499">
    <property type="entry name" value="RuvA_C"/>
    <property type="match status" value="1"/>
</dbReference>
<comment type="domain">
    <text evidence="6">Has three domains with a flexible linker between the domains II and III and assumes an 'L' shape. Domain III is highly mobile and contacts RuvB.</text>
</comment>
<protein>
    <recommendedName>
        <fullName evidence="6">Holliday junction branch migration complex subunit RuvA</fullName>
    </recommendedName>
</protein>
<dbReference type="GO" id="GO:0005737">
    <property type="term" value="C:cytoplasm"/>
    <property type="evidence" value="ECO:0007669"/>
    <property type="project" value="UniProtKB-SubCell"/>
</dbReference>
<dbReference type="AlphaFoldDB" id="A0A8J6P523"/>
<evidence type="ECO:0000313" key="9">
    <source>
        <dbReference type="Proteomes" id="UP000632659"/>
    </source>
</evidence>
<dbReference type="Gene3D" id="2.40.50.140">
    <property type="entry name" value="Nucleic acid-binding proteins"/>
    <property type="match status" value="1"/>
</dbReference>